<dbReference type="RefSeq" id="WP_227710305.1">
    <property type="nucleotide sequence ID" value="NZ_JAJEQW010000010.1"/>
</dbReference>
<keyword evidence="1" id="KW-0812">Transmembrane</keyword>
<evidence type="ECO:0000313" key="2">
    <source>
        <dbReference type="EMBL" id="MCC2242557.1"/>
    </source>
</evidence>
<reference evidence="2" key="1">
    <citation type="submission" date="2021-10" db="EMBL/GenBank/DDBJ databases">
        <title>Anaerobic single-cell dispensing facilitates the cultivation of human gut bacteria.</title>
        <authorList>
            <person name="Afrizal A."/>
        </authorList>
    </citation>
    <scope>NUCLEOTIDE SEQUENCE</scope>
    <source>
        <strain evidence="2">CLA-AA-H204</strain>
    </source>
</reference>
<keyword evidence="1" id="KW-1133">Transmembrane helix</keyword>
<gene>
    <name evidence="2" type="ORF">LKD47_09640</name>
</gene>
<evidence type="ECO:0000256" key="1">
    <source>
        <dbReference type="SAM" id="Phobius"/>
    </source>
</evidence>
<dbReference type="AlphaFoldDB" id="A0AAW4WI83"/>
<feature type="transmembrane region" description="Helical" evidence="1">
    <location>
        <begin position="50"/>
        <end position="71"/>
    </location>
</feature>
<keyword evidence="1" id="KW-0472">Membrane</keyword>
<sequence>MQNFIYILKTMCLGTYHRETMYLFITFFAFFCLVNFYIMQFSGFPAFSNICKRIICAASMAAYLIISFAWYDAFKNSVFPIERNAPILILFELRVICLMIEMVKKHRKEKS</sequence>
<feature type="transmembrane region" description="Helical" evidence="1">
    <location>
        <begin position="20"/>
        <end position="38"/>
    </location>
</feature>
<comment type="caution">
    <text evidence="2">The sequence shown here is derived from an EMBL/GenBank/DDBJ whole genome shotgun (WGS) entry which is preliminary data.</text>
</comment>
<name>A0AAW4WI83_9FIRM</name>
<dbReference type="EMBL" id="JAJEQW010000010">
    <property type="protein sequence ID" value="MCC2242557.1"/>
    <property type="molecule type" value="Genomic_DNA"/>
</dbReference>
<dbReference type="Proteomes" id="UP001198893">
    <property type="component" value="Unassembled WGS sequence"/>
</dbReference>
<organism evidence="2 3">
    <name type="scientific">Roseburia amylophila</name>
    <dbReference type="NCBI Taxonomy" id="2981794"/>
    <lineage>
        <taxon>Bacteria</taxon>
        <taxon>Bacillati</taxon>
        <taxon>Bacillota</taxon>
        <taxon>Clostridia</taxon>
        <taxon>Lachnospirales</taxon>
        <taxon>Lachnospiraceae</taxon>
        <taxon>Roseburia</taxon>
    </lineage>
</organism>
<accession>A0AAW4WI83</accession>
<protein>
    <submittedName>
        <fullName evidence="2">Uncharacterized protein</fullName>
    </submittedName>
</protein>
<proteinExistence type="predicted"/>
<evidence type="ECO:0000313" key="3">
    <source>
        <dbReference type="Proteomes" id="UP001198893"/>
    </source>
</evidence>